<reference evidence="16 17" key="1">
    <citation type="journal article" date="2020" name="Nat. Food">
        <title>A phased Vanilla planifolia genome enables genetic improvement of flavour and production.</title>
        <authorList>
            <person name="Hasing T."/>
            <person name="Tang H."/>
            <person name="Brym M."/>
            <person name="Khazi F."/>
            <person name="Huang T."/>
            <person name="Chambers A.H."/>
        </authorList>
    </citation>
    <scope>NUCLEOTIDE SEQUENCE [LARGE SCALE GENOMIC DNA]</scope>
    <source>
        <tissue evidence="16">Leaf</tissue>
    </source>
</reference>
<dbReference type="FunFam" id="1.10.510.10:FF:000303">
    <property type="entry name" value="Non-specific serine/threonine protein kinase"/>
    <property type="match status" value="1"/>
</dbReference>
<dbReference type="PROSITE" id="PS50011">
    <property type="entry name" value="PROTEIN_KINASE_DOM"/>
    <property type="match status" value="1"/>
</dbReference>
<dbReference type="CDD" id="cd12195">
    <property type="entry name" value="CIPK_C"/>
    <property type="match status" value="1"/>
</dbReference>
<evidence type="ECO:0000256" key="2">
    <source>
        <dbReference type="ARBA" id="ARBA00006234"/>
    </source>
</evidence>
<feature type="compositionally biased region" description="Basic residues" evidence="13">
    <location>
        <begin position="107"/>
        <end position="121"/>
    </location>
</feature>
<evidence type="ECO:0000256" key="11">
    <source>
        <dbReference type="ARBA" id="ARBA00048679"/>
    </source>
</evidence>
<keyword evidence="4" id="KW-0723">Serine/threonine-protein kinase</keyword>
<dbReference type="PANTHER" id="PTHR43895">
    <property type="entry name" value="CALCIUM/CALMODULIN-DEPENDENT PROTEIN KINASE KINASE-RELATED"/>
    <property type="match status" value="1"/>
</dbReference>
<feature type="domain" description="Protein kinase" evidence="14">
    <location>
        <begin position="1"/>
        <end position="323"/>
    </location>
</feature>
<evidence type="ECO:0000256" key="5">
    <source>
        <dbReference type="ARBA" id="ARBA00022679"/>
    </source>
</evidence>
<dbReference type="AlphaFoldDB" id="A0A835QFA5"/>
<comment type="caution">
    <text evidence="16">The sequence shown here is derived from an EMBL/GenBank/DDBJ whole genome shotgun (WGS) entry which is preliminary data.</text>
</comment>
<dbReference type="InterPro" id="IPR018451">
    <property type="entry name" value="NAF/FISL_domain"/>
</dbReference>
<keyword evidence="6" id="KW-0547">Nucleotide-binding</keyword>
<dbReference type="OrthoDB" id="193931at2759"/>
<name>A0A835QFA5_VANPL</name>
<dbReference type="InterPro" id="IPR000719">
    <property type="entry name" value="Prot_kinase_dom"/>
</dbReference>
<dbReference type="GO" id="GO:0007165">
    <property type="term" value="P:signal transduction"/>
    <property type="evidence" value="ECO:0007669"/>
    <property type="project" value="InterPro"/>
</dbReference>
<feature type="compositionally biased region" description="Basic and acidic residues" evidence="13">
    <location>
        <begin position="40"/>
        <end position="53"/>
    </location>
</feature>
<evidence type="ECO:0000256" key="7">
    <source>
        <dbReference type="ARBA" id="ARBA00022777"/>
    </source>
</evidence>
<dbReference type="Gene3D" id="1.10.510.10">
    <property type="entry name" value="Transferase(Phosphotransferase) domain 1"/>
    <property type="match status" value="1"/>
</dbReference>
<evidence type="ECO:0000256" key="4">
    <source>
        <dbReference type="ARBA" id="ARBA00022527"/>
    </source>
</evidence>
<accession>A0A835QFA5</accession>
<comment type="function">
    <text evidence="12">CIPK serine-threonine protein kinases interact with CBL proteins. Binding of a CBL protein to the regulatory NAF domain of CIPK protein lead to the activation of the kinase in a calcium-dependent manner.</text>
</comment>
<dbReference type="Proteomes" id="UP000639772">
    <property type="component" value="Chromosome 9"/>
</dbReference>
<dbReference type="InterPro" id="IPR008271">
    <property type="entry name" value="Ser/Thr_kinase_AS"/>
</dbReference>
<protein>
    <recommendedName>
        <fullName evidence="3">non-specific serine/threonine protein kinase</fullName>
        <ecNumber evidence="3">2.7.11.1</ecNumber>
    </recommendedName>
</protein>
<feature type="compositionally biased region" description="Basic residues" evidence="13">
    <location>
        <begin position="88"/>
        <end position="98"/>
    </location>
</feature>
<feature type="compositionally biased region" description="Basic residues" evidence="13">
    <location>
        <begin position="68"/>
        <end position="80"/>
    </location>
</feature>
<comment type="cofactor">
    <cofactor evidence="1">
        <name>Mn(2+)</name>
        <dbReference type="ChEBI" id="CHEBI:29035"/>
    </cofactor>
</comment>
<dbReference type="PANTHER" id="PTHR43895:SF151">
    <property type="entry name" value="CBL-INTERACTING SERINE_THREONINE-PROTEIN KINASE 11"/>
    <property type="match status" value="1"/>
</dbReference>
<evidence type="ECO:0000256" key="13">
    <source>
        <dbReference type="SAM" id="MobiDB-lite"/>
    </source>
</evidence>
<evidence type="ECO:0000256" key="10">
    <source>
        <dbReference type="ARBA" id="ARBA00047899"/>
    </source>
</evidence>
<dbReference type="GO" id="GO:0005524">
    <property type="term" value="F:ATP binding"/>
    <property type="evidence" value="ECO:0007669"/>
    <property type="project" value="UniProtKB-KW"/>
</dbReference>
<dbReference type="InterPro" id="IPR004041">
    <property type="entry name" value="NAF_dom"/>
</dbReference>
<gene>
    <name evidence="16" type="ORF">HPP92_017375</name>
</gene>
<organism evidence="16 17">
    <name type="scientific">Vanilla planifolia</name>
    <name type="common">Vanilla</name>
    <dbReference type="NCBI Taxonomy" id="51239"/>
    <lineage>
        <taxon>Eukaryota</taxon>
        <taxon>Viridiplantae</taxon>
        <taxon>Streptophyta</taxon>
        <taxon>Embryophyta</taxon>
        <taxon>Tracheophyta</taxon>
        <taxon>Spermatophyta</taxon>
        <taxon>Magnoliopsida</taxon>
        <taxon>Liliopsida</taxon>
        <taxon>Asparagales</taxon>
        <taxon>Orchidaceae</taxon>
        <taxon>Vanilloideae</taxon>
        <taxon>Vanilleae</taxon>
        <taxon>Vanilla</taxon>
    </lineage>
</organism>
<comment type="catalytic activity">
    <reaction evidence="10">
        <text>L-threonyl-[protein] + ATP = O-phospho-L-threonyl-[protein] + ADP + H(+)</text>
        <dbReference type="Rhea" id="RHEA:46608"/>
        <dbReference type="Rhea" id="RHEA-COMP:11060"/>
        <dbReference type="Rhea" id="RHEA-COMP:11605"/>
        <dbReference type="ChEBI" id="CHEBI:15378"/>
        <dbReference type="ChEBI" id="CHEBI:30013"/>
        <dbReference type="ChEBI" id="CHEBI:30616"/>
        <dbReference type="ChEBI" id="CHEBI:61977"/>
        <dbReference type="ChEBI" id="CHEBI:456216"/>
        <dbReference type="EC" id="2.7.11.1"/>
    </reaction>
</comment>
<dbReference type="PROSITE" id="PS50816">
    <property type="entry name" value="NAF"/>
    <property type="match status" value="1"/>
</dbReference>
<dbReference type="EMBL" id="JADCNM010000009">
    <property type="protein sequence ID" value="KAG0468047.1"/>
    <property type="molecule type" value="Genomic_DNA"/>
</dbReference>
<evidence type="ECO:0000259" key="15">
    <source>
        <dbReference type="PROSITE" id="PS50816"/>
    </source>
</evidence>
<evidence type="ECO:0000256" key="6">
    <source>
        <dbReference type="ARBA" id="ARBA00022741"/>
    </source>
</evidence>
<feature type="region of interest" description="Disordered" evidence="13">
    <location>
        <begin position="1"/>
        <end position="126"/>
    </location>
</feature>
<evidence type="ECO:0000256" key="12">
    <source>
        <dbReference type="ARBA" id="ARBA00058225"/>
    </source>
</evidence>
<keyword evidence="9" id="KW-0464">Manganese</keyword>
<dbReference type="GO" id="GO:0004674">
    <property type="term" value="F:protein serine/threonine kinase activity"/>
    <property type="evidence" value="ECO:0007669"/>
    <property type="project" value="UniProtKB-KW"/>
</dbReference>
<comment type="similarity">
    <text evidence="2">Belongs to the protein kinase superfamily. CAMK Ser/Thr protein kinase family. SNF1 subfamily.</text>
</comment>
<evidence type="ECO:0000313" key="16">
    <source>
        <dbReference type="EMBL" id="KAG0468047.1"/>
    </source>
</evidence>
<evidence type="ECO:0000256" key="8">
    <source>
        <dbReference type="ARBA" id="ARBA00022840"/>
    </source>
</evidence>
<feature type="domain" description="NAF" evidence="15">
    <location>
        <begin position="356"/>
        <end position="380"/>
    </location>
</feature>
<feature type="region of interest" description="Disordered" evidence="13">
    <location>
        <begin position="479"/>
        <end position="530"/>
    </location>
</feature>
<sequence>MFPSFTCLRKRPRSVSSQKGGDDRPPFVPRRAPALNWAELRGKRIDAGHRLRDAGAPPGPGEAPLRQIRGRSSPRRRRIRQGLPRPPRPLRPKCRHQGHQQGEGLPRRSRTPHKARDRHHAPPPSPHIVRLLEVLASRSKIYFVMEYAKGGELFALIARGRLPEENSRRFFHQLVSAVAFCHSRGVFHRDLKPENLLLDDSGDLKVSDFGLSAITADQIRADGLLHTICGTPAYVAPEILSKKGYDGAKVDIWSCGVILFVLHAGYLPFNDPNLMELYRKIYRGEYRCPKWTSPDLRRLLSRLLDTNPATRIDIDGILRDPWFRRGLDEAKMKRLLTFHEDVENRISNIESGIDEEEDRDLNAFDIISLSSGFDLSGFFDKVAAPRHRFLSSEPVDAVLNRLEMVGIEEGLVVRRRRTGSNRRGCAAVEGKTGSIIAWVEVFRLSPGLVVVEVEKGGGEEAGLWNAIFWKEKLGIGLKESASEPPTPVCSASTSDESSTGKRIAPSSEPASPVSMTEKRTATESGYAMAV</sequence>
<dbReference type="SMART" id="SM00220">
    <property type="entry name" value="S_TKc"/>
    <property type="match status" value="1"/>
</dbReference>
<evidence type="ECO:0000313" key="17">
    <source>
        <dbReference type="Proteomes" id="UP000639772"/>
    </source>
</evidence>
<dbReference type="EC" id="2.7.11.1" evidence="3"/>
<dbReference type="Gene3D" id="3.30.310.80">
    <property type="entry name" value="Kinase associated domain 1, KA1"/>
    <property type="match status" value="1"/>
</dbReference>
<proteinExistence type="inferred from homology"/>
<keyword evidence="8" id="KW-0067">ATP-binding</keyword>
<dbReference type="InterPro" id="IPR011009">
    <property type="entry name" value="Kinase-like_dom_sf"/>
</dbReference>
<dbReference type="PROSITE" id="PS00108">
    <property type="entry name" value="PROTEIN_KINASE_ST"/>
    <property type="match status" value="1"/>
</dbReference>
<keyword evidence="7" id="KW-0418">Kinase</keyword>
<dbReference type="Pfam" id="PF03822">
    <property type="entry name" value="NAF"/>
    <property type="match status" value="1"/>
</dbReference>
<dbReference type="Gene3D" id="3.30.200.20">
    <property type="entry name" value="Phosphorylase Kinase, domain 1"/>
    <property type="match status" value="1"/>
</dbReference>
<evidence type="ECO:0000256" key="9">
    <source>
        <dbReference type="ARBA" id="ARBA00023211"/>
    </source>
</evidence>
<comment type="catalytic activity">
    <reaction evidence="11">
        <text>L-seryl-[protein] + ATP = O-phospho-L-seryl-[protein] + ADP + H(+)</text>
        <dbReference type="Rhea" id="RHEA:17989"/>
        <dbReference type="Rhea" id="RHEA-COMP:9863"/>
        <dbReference type="Rhea" id="RHEA-COMP:11604"/>
        <dbReference type="ChEBI" id="CHEBI:15378"/>
        <dbReference type="ChEBI" id="CHEBI:29999"/>
        <dbReference type="ChEBI" id="CHEBI:30616"/>
        <dbReference type="ChEBI" id="CHEBI:83421"/>
        <dbReference type="ChEBI" id="CHEBI:456216"/>
        <dbReference type="EC" id="2.7.11.1"/>
    </reaction>
</comment>
<evidence type="ECO:0000256" key="1">
    <source>
        <dbReference type="ARBA" id="ARBA00001936"/>
    </source>
</evidence>
<evidence type="ECO:0000259" key="14">
    <source>
        <dbReference type="PROSITE" id="PS50011"/>
    </source>
</evidence>
<keyword evidence="5" id="KW-0808">Transferase</keyword>
<dbReference type="Pfam" id="PF00069">
    <property type="entry name" value="Pkinase"/>
    <property type="match status" value="1"/>
</dbReference>
<evidence type="ECO:0000256" key="3">
    <source>
        <dbReference type="ARBA" id="ARBA00012513"/>
    </source>
</evidence>
<dbReference type="SUPFAM" id="SSF56112">
    <property type="entry name" value="Protein kinase-like (PK-like)"/>
    <property type="match status" value="1"/>
</dbReference>